<dbReference type="VEuPathDB" id="VectorBase:ISCP_013585"/>
<dbReference type="EMBL" id="DQ065969">
    <property type="protein sequence ID" value="AAY66606.1"/>
    <property type="molecule type" value="mRNA"/>
</dbReference>
<protein>
    <submittedName>
        <fullName evidence="1">Putative salivary protein</fullName>
    </submittedName>
</protein>
<proteinExistence type="evidence at transcript level"/>
<evidence type="ECO:0000313" key="1">
    <source>
        <dbReference type="EMBL" id="AAY66606.1"/>
    </source>
</evidence>
<dbReference type="VEuPathDB" id="VectorBase:ISCW005332"/>
<accession>Q4PN04</accession>
<dbReference type="AlphaFoldDB" id="Q4PN04"/>
<reference evidence="1" key="2">
    <citation type="journal article" date="2006" name="Insect Biochem. Mol. Biol.">
        <title>An annotated catalog of salivary gland transcripts from Ixodes scapularis ticks.</title>
        <authorList>
            <person name="Ribeiro J.M."/>
            <person name="Alarcon-Chaidez F."/>
            <person name="Francischetti I.M."/>
            <person name="Mans B.J."/>
            <person name="Mather T.N."/>
            <person name="Valenzuela J.G."/>
            <person name="Wikel S.K."/>
        </authorList>
    </citation>
    <scope>NUCLEOTIDE SEQUENCE</scope>
    <source>
        <strain evidence="1">IS-6-12-J-IS612-525</strain>
        <tissue evidence="1">Salivary glands</tissue>
    </source>
</reference>
<reference evidence="1" key="1">
    <citation type="submission" date="2005-05" db="EMBL/GenBank/DDBJ databases">
        <authorList>
            <person name="Tseng H.-P."/>
            <person name="Hseu T.-H."/>
            <person name="Buhler D.R."/>
            <person name="Wang W.-D."/>
            <person name="Tsai H.-L."/>
            <person name="Hu C.-H."/>
        </authorList>
    </citation>
    <scope>NUCLEOTIDE SEQUENCE</scope>
    <source>
        <strain evidence="1">IS-6-12-J-IS612-525</strain>
        <tissue evidence="1">Salivary glands</tissue>
    </source>
</reference>
<dbReference type="VEuPathDB" id="VectorBase:ISCI005332"/>
<sequence length="212" mass="23208">MALKLQSLQLVLATLVAVQENVPAMSAQMVPPFLRPPGLGRPRCIDSHRFGNGDQTIHLKQRCQEGCSGKKPKDGDKCVMETGTSGSALIFLSGVCQNMTCNINNESEIYKQEMNISVGSYDKASVPQLPGCGFRSIQDKNRQYLLSMECTTCEAQLNQTIRPDCTQCIASQEDTESGDLKLTVGECHNGICVPRNPTETVDIKKELYTSSD</sequence>
<organism evidence="1">
    <name type="scientific">Ixodes scapularis</name>
    <name type="common">Black-legged tick</name>
    <name type="synonym">Deer tick</name>
    <dbReference type="NCBI Taxonomy" id="6945"/>
    <lineage>
        <taxon>Eukaryota</taxon>
        <taxon>Metazoa</taxon>
        <taxon>Ecdysozoa</taxon>
        <taxon>Arthropoda</taxon>
        <taxon>Chelicerata</taxon>
        <taxon>Arachnida</taxon>
        <taxon>Acari</taxon>
        <taxon>Parasitiformes</taxon>
        <taxon>Ixodida</taxon>
        <taxon>Ixodoidea</taxon>
        <taxon>Ixodidae</taxon>
        <taxon>Ixodinae</taxon>
        <taxon>Ixodes</taxon>
    </lineage>
</organism>
<name>Q4PN04_IXOSC</name>